<accession>A0A9P3EDS4</accession>
<evidence type="ECO:0000313" key="2">
    <source>
        <dbReference type="EMBL" id="GFZ61369.1"/>
    </source>
</evidence>
<evidence type="ECO:0000313" key="3">
    <source>
        <dbReference type="Proteomes" id="UP000630864"/>
    </source>
</evidence>
<proteinExistence type="predicted"/>
<feature type="domain" description="NTF2 fold immunity protein" evidence="1">
    <location>
        <begin position="17"/>
        <end position="144"/>
    </location>
</feature>
<dbReference type="InterPro" id="IPR028049">
    <property type="entry name" value="Imm-NTF2"/>
</dbReference>
<organism evidence="2 3">
    <name type="scientific">Pseudomonas amygdali pv. eriobotryae</name>
    <dbReference type="NCBI Taxonomy" id="129137"/>
    <lineage>
        <taxon>Bacteria</taxon>
        <taxon>Pseudomonadati</taxon>
        <taxon>Pseudomonadota</taxon>
        <taxon>Gammaproteobacteria</taxon>
        <taxon>Pseudomonadales</taxon>
        <taxon>Pseudomonadaceae</taxon>
        <taxon>Pseudomonas</taxon>
        <taxon>Pseudomonas amygdali</taxon>
    </lineage>
</organism>
<comment type="caution">
    <text evidence="2">The sequence shown here is derived from an EMBL/GenBank/DDBJ whole genome shotgun (WGS) entry which is preliminary data.</text>
</comment>
<dbReference type="Pfam" id="PF15655">
    <property type="entry name" value="Imm-NTF2"/>
    <property type="match status" value="1"/>
</dbReference>
<gene>
    <name evidence="2" type="ORF">PSE10A_38800</name>
</gene>
<reference evidence="2" key="1">
    <citation type="submission" date="2020-09" db="EMBL/GenBank/DDBJ databases">
        <title>Pseudomonas syringae pv. eriobotryae genome sequence causing loquat canker disease.</title>
        <authorList>
            <person name="Fukuda S."/>
            <person name="Tashiro H."/>
            <person name="Nagano Y."/>
        </authorList>
    </citation>
    <scope>NUCLEOTIDE SEQUENCE</scope>
    <source>
        <strain evidence="2">AM001</strain>
    </source>
</reference>
<name>A0A9P3EDS4_PSEA0</name>
<dbReference type="AlphaFoldDB" id="A0A9P3EDS4"/>
<sequence>MRINMNNKESSSQALETIEKFMKEMNLWETEFFRLRKKELTEGKDDLSLKKAYRSKLEEILKKYVIEDKSNFGRLIDLGCTNPPTYDPESDILETIASEKNSASITAQQTAGAETLSKITLKLQNNEWLIKKKEILNHDDKWRRAPL</sequence>
<evidence type="ECO:0000259" key="1">
    <source>
        <dbReference type="Pfam" id="PF15655"/>
    </source>
</evidence>
<dbReference type="EMBL" id="BMZW01000024">
    <property type="protein sequence ID" value="GFZ61369.1"/>
    <property type="molecule type" value="Genomic_DNA"/>
</dbReference>
<protein>
    <recommendedName>
        <fullName evidence="1">NTF2 fold immunity protein domain-containing protein</fullName>
    </recommendedName>
</protein>
<dbReference type="Proteomes" id="UP000630864">
    <property type="component" value="Unassembled WGS sequence"/>
</dbReference>